<evidence type="ECO:0000313" key="3">
    <source>
        <dbReference type="EMBL" id="MBP2058581.1"/>
    </source>
</evidence>
<name>A0ABS4MFW3_9LACO</name>
<dbReference type="EMBL" id="JAGGLU010000011">
    <property type="protein sequence ID" value="MBP2058581.1"/>
    <property type="molecule type" value="Genomic_DNA"/>
</dbReference>
<keyword evidence="2" id="KW-0472">Membrane</keyword>
<proteinExistence type="predicted"/>
<organism evidence="3 4">
    <name type="scientific">Lactobacillus colini</name>
    <dbReference type="NCBI Taxonomy" id="1819254"/>
    <lineage>
        <taxon>Bacteria</taxon>
        <taxon>Bacillati</taxon>
        <taxon>Bacillota</taxon>
        <taxon>Bacilli</taxon>
        <taxon>Lactobacillales</taxon>
        <taxon>Lactobacillaceae</taxon>
        <taxon>Lactobacillus</taxon>
    </lineage>
</organism>
<feature type="compositionally biased region" description="Basic and acidic residues" evidence="1">
    <location>
        <begin position="86"/>
        <end position="106"/>
    </location>
</feature>
<evidence type="ECO:0000256" key="1">
    <source>
        <dbReference type="SAM" id="MobiDB-lite"/>
    </source>
</evidence>
<reference evidence="3 4" key="1">
    <citation type="submission" date="2021-03" db="EMBL/GenBank/DDBJ databases">
        <title>Genomic Encyclopedia of Type Strains, Phase IV (KMG-IV): sequencing the most valuable type-strain genomes for metagenomic binning, comparative biology and taxonomic classification.</title>
        <authorList>
            <person name="Goeker M."/>
        </authorList>
    </citation>
    <scope>NUCLEOTIDE SEQUENCE [LARGE SCALE GENOMIC DNA]</scope>
    <source>
        <strain evidence="3 4">DSM 101872</strain>
    </source>
</reference>
<evidence type="ECO:0000256" key="2">
    <source>
        <dbReference type="SAM" id="Phobius"/>
    </source>
</evidence>
<keyword evidence="2" id="KW-0812">Transmembrane</keyword>
<comment type="caution">
    <text evidence="3">The sequence shown here is derived from an EMBL/GenBank/DDBJ whole genome shotgun (WGS) entry which is preliminary data.</text>
</comment>
<accession>A0ABS4MFW3</accession>
<feature type="transmembrane region" description="Helical" evidence="2">
    <location>
        <begin position="6"/>
        <end position="26"/>
    </location>
</feature>
<sequence length="112" mass="12348">MSKAGSFILGSIVGLGAGLIAASLLIPEEKTKEVKEKLRDNDKLQDLKKKYDKGTEAIKTQLSSFPNNIEDDSELRDFDDIVIDDTNKDLGSDEKENQETVDDLKSSETANN</sequence>
<keyword evidence="4" id="KW-1185">Reference proteome</keyword>
<gene>
    <name evidence="3" type="ORF">J2Z60_001766</name>
</gene>
<feature type="region of interest" description="Disordered" evidence="1">
    <location>
        <begin position="86"/>
        <end position="112"/>
    </location>
</feature>
<dbReference type="RefSeq" id="WP_209687311.1">
    <property type="nucleotide sequence ID" value="NZ_JAGGLU010000011.1"/>
</dbReference>
<evidence type="ECO:0000313" key="4">
    <source>
        <dbReference type="Proteomes" id="UP001519292"/>
    </source>
</evidence>
<keyword evidence="2" id="KW-1133">Transmembrane helix</keyword>
<dbReference type="Proteomes" id="UP001519292">
    <property type="component" value="Unassembled WGS sequence"/>
</dbReference>
<protein>
    <submittedName>
        <fullName evidence="3">Gas vesicle protein</fullName>
    </submittedName>
</protein>